<evidence type="ECO:0000313" key="1">
    <source>
        <dbReference type="EMBL" id="AZB72488.1"/>
    </source>
</evidence>
<evidence type="ECO:0008006" key="3">
    <source>
        <dbReference type="Google" id="ProtNLM"/>
    </source>
</evidence>
<sequence>MSRSEQLQQLILSYYREDADLAAQLAALRYCQISRFWFVLRINCPHASIADRLAAVLPQLRTPIAELRLARHIKLRSPGQRAQLFPVQVPQLDSSSLKGSDRRPE</sequence>
<dbReference type="RefSeq" id="WP_208672554.1">
    <property type="nucleotide sequence ID" value="NZ_CP030139.2"/>
</dbReference>
<dbReference type="Proteomes" id="UP000267249">
    <property type="component" value="Chromosome"/>
</dbReference>
<dbReference type="EMBL" id="CP030139">
    <property type="protein sequence ID" value="AZB72488.1"/>
    <property type="molecule type" value="Genomic_DNA"/>
</dbReference>
<protein>
    <recommendedName>
        <fullName evidence="3">Ribosomal protein L36</fullName>
    </recommendedName>
</protein>
<gene>
    <name evidence="1" type="ORF">DOP62_06935</name>
</gene>
<accession>A0AAN1QNM8</accession>
<organism evidence="1 2">
    <name type="scientific">Synechococcus elongatus PCC 11801</name>
    <dbReference type="NCBI Taxonomy" id="2219813"/>
    <lineage>
        <taxon>Bacteria</taxon>
        <taxon>Bacillati</taxon>
        <taxon>Cyanobacteriota</taxon>
        <taxon>Cyanophyceae</taxon>
        <taxon>Synechococcales</taxon>
        <taxon>Synechococcaceae</taxon>
        <taxon>Synechococcus</taxon>
    </lineage>
</organism>
<proteinExistence type="predicted"/>
<name>A0AAN1QNM8_SYNEL</name>
<reference evidence="1 2" key="1">
    <citation type="journal article" date="2018" name="Sci. Rep.">
        <title>Genome Features and Biochemical Characteristics of a Robust, Fast Growing and Naturally Transformable Cyanobacterium Synechococcus elongatus PCC 11801 Isolated from India.</title>
        <authorList>
            <person name="Jaiswal D."/>
            <person name="Sengupta A."/>
            <person name="Sohoni S."/>
            <person name="Sengupta S."/>
            <person name="Phadnavis A.G."/>
            <person name="Pakrasi H.B."/>
            <person name="Wangikar P.P."/>
        </authorList>
    </citation>
    <scope>NUCLEOTIDE SEQUENCE [LARGE SCALE GENOMIC DNA]</scope>
    <source>
        <strain evidence="1 2">PCC 11801</strain>
    </source>
</reference>
<dbReference type="AlphaFoldDB" id="A0AAN1QNM8"/>
<evidence type="ECO:0000313" key="2">
    <source>
        <dbReference type="Proteomes" id="UP000267249"/>
    </source>
</evidence>